<protein>
    <submittedName>
        <fullName evidence="13">Efflux RND transporter periplasmic adaptor subunit</fullName>
    </submittedName>
</protein>
<evidence type="ECO:0000259" key="12">
    <source>
        <dbReference type="Pfam" id="PF25967"/>
    </source>
</evidence>
<dbReference type="PANTHER" id="PTHR30469">
    <property type="entry name" value="MULTIDRUG RESISTANCE PROTEIN MDTA"/>
    <property type="match status" value="1"/>
</dbReference>
<dbReference type="Gene3D" id="2.40.50.100">
    <property type="match status" value="1"/>
</dbReference>
<reference evidence="14" key="1">
    <citation type="journal article" date="2019" name="Int. J. Syst. Evol. Microbiol.">
        <title>The Global Catalogue of Microorganisms (GCM) 10K type strain sequencing project: providing services to taxonomists for standard genome sequencing and annotation.</title>
        <authorList>
            <consortium name="The Broad Institute Genomics Platform"/>
            <consortium name="The Broad Institute Genome Sequencing Center for Infectious Disease"/>
            <person name="Wu L."/>
            <person name="Ma J."/>
        </authorList>
    </citation>
    <scope>NUCLEOTIDE SEQUENCE [LARGE SCALE GENOMIC DNA]</scope>
    <source>
        <strain evidence="14">CCUG 43117</strain>
    </source>
</reference>
<comment type="similarity">
    <text evidence="2">Belongs to the membrane fusion protein (MFP) (TC 8.A.1) family.</text>
</comment>
<evidence type="ECO:0000256" key="5">
    <source>
        <dbReference type="ARBA" id="ARBA00022519"/>
    </source>
</evidence>
<evidence type="ECO:0000256" key="4">
    <source>
        <dbReference type="ARBA" id="ARBA00022475"/>
    </source>
</evidence>
<keyword evidence="8" id="KW-0732">Signal</keyword>
<gene>
    <name evidence="13" type="ORF">ACFPN9_19300</name>
</gene>
<dbReference type="Pfam" id="PF25944">
    <property type="entry name" value="Beta-barrel_RND"/>
    <property type="match status" value="1"/>
</dbReference>
<dbReference type="Pfam" id="PF25967">
    <property type="entry name" value="RND-MFP_C"/>
    <property type="match status" value="1"/>
</dbReference>
<dbReference type="InterPro" id="IPR058627">
    <property type="entry name" value="MdtA-like_C"/>
</dbReference>
<dbReference type="Pfam" id="PF25876">
    <property type="entry name" value="HH_MFP_RND"/>
    <property type="match status" value="1"/>
</dbReference>
<comment type="subcellular location">
    <subcellularLocation>
        <location evidence="1">Cell membrane</location>
    </subcellularLocation>
</comment>
<name>A0ABW0P3W6_9HYPH</name>
<feature type="domain" description="Multidrug resistance protein MdtA-like beta-barrel" evidence="11">
    <location>
        <begin position="224"/>
        <end position="307"/>
    </location>
</feature>
<evidence type="ECO:0000256" key="3">
    <source>
        <dbReference type="ARBA" id="ARBA00022448"/>
    </source>
</evidence>
<evidence type="ECO:0000256" key="6">
    <source>
        <dbReference type="ARBA" id="ARBA00023136"/>
    </source>
</evidence>
<dbReference type="Gene3D" id="2.40.420.20">
    <property type="match status" value="1"/>
</dbReference>
<dbReference type="RefSeq" id="WP_066717394.1">
    <property type="nucleotide sequence ID" value="NZ_JBHSLU010000063.1"/>
</dbReference>
<dbReference type="InterPro" id="IPR006143">
    <property type="entry name" value="RND_pump_MFP"/>
</dbReference>
<feature type="signal peptide" evidence="8">
    <location>
        <begin position="1"/>
        <end position="23"/>
    </location>
</feature>
<evidence type="ECO:0000313" key="13">
    <source>
        <dbReference type="EMBL" id="MFC5507391.1"/>
    </source>
</evidence>
<feature type="region of interest" description="Disordered" evidence="7">
    <location>
        <begin position="372"/>
        <end position="403"/>
    </location>
</feature>
<evidence type="ECO:0000259" key="11">
    <source>
        <dbReference type="Pfam" id="PF25944"/>
    </source>
</evidence>
<evidence type="ECO:0000313" key="14">
    <source>
        <dbReference type="Proteomes" id="UP001596060"/>
    </source>
</evidence>
<feature type="compositionally biased region" description="Pro residues" evidence="7">
    <location>
        <begin position="382"/>
        <end position="395"/>
    </location>
</feature>
<sequence length="403" mass="42114">MKRKTILAIAGLAAVGLAGGHWLATSRGAVDPTEGARSARAGRSSDGAPAAVVTAMAERADMPVRKRAIGFVETPASVVLKSRIDSQIVEQHVVDGQFVRKGDLLFTLDDRDIRAQIDKDEAAIARDEATHRRAEGDLARYQQLLARNAGTQQSVDQATADERSSAATILADKAALEADRLKLSYARITAPIDGRAGAVQVTPGNLVAAGTSGASLVTITQMKPLRVGFALPERDLPVLQGALASGRPVAVSARIPDSGRPAVTGTLNFVDSAVDMSSGTITAKALFANDDLALWPGQFVDVEIAADTLKDVVVVPTVAVQAGQKGPYVFVAKADQTVSLRPVTVALADGDRTALTAGVEPGERVVVDGQQRLKEGARFREPQPPQSPPAAPRPAPVAQGERS</sequence>
<evidence type="ECO:0000259" key="10">
    <source>
        <dbReference type="Pfam" id="PF25917"/>
    </source>
</evidence>
<evidence type="ECO:0000256" key="2">
    <source>
        <dbReference type="ARBA" id="ARBA00009477"/>
    </source>
</evidence>
<feature type="domain" description="Multidrug resistance protein MdtA-like alpha-helical hairpin" evidence="9">
    <location>
        <begin position="119"/>
        <end position="186"/>
    </location>
</feature>
<dbReference type="NCBIfam" id="TIGR01730">
    <property type="entry name" value="RND_mfp"/>
    <property type="match status" value="1"/>
</dbReference>
<dbReference type="InterPro" id="IPR058624">
    <property type="entry name" value="MdtA-like_HH"/>
</dbReference>
<dbReference type="SUPFAM" id="SSF111369">
    <property type="entry name" value="HlyD-like secretion proteins"/>
    <property type="match status" value="1"/>
</dbReference>
<keyword evidence="4" id="KW-1003">Cell membrane</keyword>
<accession>A0ABW0P3W6</accession>
<dbReference type="PANTHER" id="PTHR30469:SF36">
    <property type="entry name" value="BLL3903 PROTEIN"/>
    <property type="match status" value="1"/>
</dbReference>
<proteinExistence type="inferred from homology"/>
<evidence type="ECO:0000256" key="1">
    <source>
        <dbReference type="ARBA" id="ARBA00004236"/>
    </source>
</evidence>
<evidence type="ECO:0000256" key="8">
    <source>
        <dbReference type="SAM" id="SignalP"/>
    </source>
</evidence>
<dbReference type="InterPro" id="IPR058626">
    <property type="entry name" value="MdtA-like_b-barrel"/>
</dbReference>
<comment type="caution">
    <text evidence="13">The sequence shown here is derived from an EMBL/GenBank/DDBJ whole genome shotgun (WGS) entry which is preliminary data.</text>
</comment>
<dbReference type="Proteomes" id="UP001596060">
    <property type="component" value="Unassembled WGS sequence"/>
</dbReference>
<dbReference type="Gene3D" id="2.40.30.170">
    <property type="match status" value="1"/>
</dbReference>
<organism evidence="13 14">
    <name type="scientific">Bosea massiliensis</name>
    <dbReference type="NCBI Taxonomy" id="151419"/>
    <lineage>
        <taxon>Bacteria</taxon>
        <taxon>Pseudomonadati</taxon>
        <taxon>Pseudomonadota</taxon>
        <taxon>Alphaproteobacteria</taxon>
        <taxon>Hyphomicrobiales</taxon>
        <taxon>Boseaceae</taxon>
        <taxon>Bosea</taxon>
    </lineage>
</organism>
<keyword evidence="5" id="KW-0997">Cell inner membrane</keyword>
<keyword evidence="6" id="KW-0472">Membrane</keyword>
<dbReference type="InterPro" id="IPR058625">
    <property type="entry name" value="MdtA-like_BSH"/>
</dbReference>
<evidence type="ECO:0000256" key="7">
    <source>
        <dbReference type="SAM" id="MobiDB-lite"/>
    </source>
</evidence>
<dbReference type="Pfam" id="PF25917">
    <property type="entry name" value="BSH_RND"/>
    <property type="match status" value="1"/>
</dbReference>
<feature type="compositionally biased region" description="Basic and acidic residues" evidence="7">
    <location>
        <begin position="372"/>
        <end position="381"/>
    </location>
</feature>
<evidence type="ECO:0000259" key="9">
    <source>
        <dbReference type="Pfam" id="PF25876"/>
    </source>
</evidence>
<keyword evidence="3" id="KW-0813">Transport</keyword>
<feature type="chain" id="PRO_5046164051" evidence="8">
    <location>
        <begin position="24"/>
        <end position="403"/>
    </location>
</feature>
<dbReference type="Gene3D" id="1.10.287.470">
    <property type="entry name" value="Helix hairpin bin"/>
    <property type="match status" value="1"/>
</dbReference>
<keyword evidence="14" id="KW-1185">Reference proteome</keyword>
<feature type="domain" description="Multidrug resistance protein MdtA-like barrel-sandwich hybrid" evidence="10">
    <location>
        <begin position="78"/>
        <end position="217"/>
    </location>
</feature>
<dbReference type="EMBL" id="JBHSLU010000063">
    <property type="protein sequence ID" value="MFC5507391.1"/>
    <property type="molecule type" value="Genomic_DNA"/>
</dbReference>
<feature type="region of interest" description="Disordered" evidence="7">
    <location>
        <begin position="28"/>
        <end position="48"/>
    </location>
</feature>
<feature type="domain" description="Multidrug resistance protein MdtA-like C-terminal permuted SH3" evidence="12">
    <location>
        <begin position="311"/>
        <end position="372"/>
    </location>
</feature>